<dbReference type="GO" id="GO:0016887">
    <property type="term" value="F:ATP hydrolysis activity"/>
    <property type="evidence" value="ECO:0007669"/>
    <property type="project" value="InterPro"/>
</dbReference>
<dbReference type="PANTHER" id="PTHR43067:SF3">
    <property type="entry name" value="MALTOSE ABC TRANSPORTER, ATP-BINDING PROTEIN"/>
    <property type="match status" value="1"/>
</dbReference>
<dbReference type="GO" id="GO:0015833">
    <property type="term" value="P:peptide transport"/>
    <property type="evidence" value="ECO:0007669"/>
    <property type="project" value="InterPro"/>
</dbReference>
<protein>
    <submittedName>
        <fullName evidence="5">ABC transporter ATP-binding protein</fullName>
    </submittedName>
</protein>
<dbReference type="Pfam" id="PF00005">
    <property type="entry name" value="ABC_tran"/>
    <property type="match status" value="1"/>
</dbReference>
<proteinExistence type="predicted"/>
<dbReference type="KEGG" id="asul:DFR86_04450"/>
<dbReference type="NCBIfam" id="TIGR01727">
    <property type="entry name" value="oligo_HPY"/>
    <property type="match status" value="1"/>
</dbReference>
<dbReference type="InterPro" id="IPR003593">
    <property type="entry name" value="AAA+_ATPase"/>
</dbReference>
<keyword evidence="6" id="KW-1185">Reference proteome</keyword>
<dbReference type="InterPro" id="IPR017871">
    <property type="entry name" value="ABC_transporter-like_CS"/>
</dbReference>
<sequence length="318" mass="35710">MLLEVRNLGVEYFVDKTGIIALRDVSFNLDSGEILGIVGESGSGKTTLAKAIIRAIRPPGKIISGEVLFNGKDLLKMDYKQFKQQVLWREISYVPQASQNSLNGTMKIIDHFYDTAESHGIRDLKEVSEKAKELLRMVNLNPSVLEKYPHELSGGMKQRVLIALSLLLDPKLVIMDESVSALDVVTQKHILDNIIKLNKELNIAIMFITHEIAVAKYLTQKLVVMYGGEIMETGRTEDIISNPYNPYTLSLLQSIPSLYGDLSRLKTIKEGEISSSGCPFSNRCELSTEMCKVWKPESYHVDGRIVRCIRYANKDGKN</sequence>
<dbReference type="InterPro" id="IPR003439">
    <property type="entry name" value="ABC_transporter-like_ATP-bd"/>
</dbReference>
<dbReference type="GeneID" id="36837193"/>
<dbReference type="AlphaFoldDB" id="A0A2U9ILK0"/>
<keyword evidence="3 5" id="KW-0067">ATP-binding</keyword>
<dbReference type="SMART" id="SM00382">
    <property type="entry name" value="AAA"/>
    <property type="match status" value="1"/>
</dbReference>
<dbReference type="OrthoDB" id="18209at2157"/>
<evidence type="ECO:0000256" key="1">
    <source>
        <dbReference type="ARBA" id="ARBA00022448"/>
    </source>
</evidence>
<reference evidence="5 6" key="1">
    <citation type="submission" date="2018-05" db="EMBL/GenBank/DDBJ databases">
        <title>Complete Genome Sequences of Extremely Thermoacidophilic, Metal-Mobilizing Type-Strain Members of the Archaeal Family Sulfolobaceae: Acidianus brierleyi DSM-1651T, Acidianus sulfidivorans DSM-18786T, Metallosphaera hakonensis DSM-7519T, and Metallosphaera prunae DSM-10039T.</title>
        <authorList>
            <person name="Counts J.A."/>
            <person name="Kelly R.M."/>
        </authorList>
    </citation>
    <scope>NUCLEOTIDE SEQUENCE [LARGE SCALE GENOMIC DNA]</scope>
    <source>
        <strain evidence="5 6">JP7</strain>
    </source>
</reference>
<dbReference type="GO" id="GO:0005524">
    <property type="term" value="F:ATP binding"/>
    <property type="evidence" value="ECO:0007669"/>
    <property type="project" value="UniProtKB-KW"/>
</dbReference>
<evidence type="ECO:0000256" key="2">
    <source>
        <dbReference type="ARBA" id="ARBA00022741"/>
    </source>
</evidence>
<name>A0A2U9ILK0_9CREN</name>
<feature type="domain" description="ABC transporter" evidence="4">
    <location>
        <begin position="5"/>
        <end position="252"/>
    </location>
</feature>
<dbReference type="InterPro" id="IPR027417">
    <property type="entry name" value="P-loop_NTPase"/>
</dbReference>
<dbReference type="Gene3D" id="3.40.50.300">
    <property type="entry name" value="P-loop containing nucleotide triphosphate hydrolases"/>
    <property type="match status" value="1"/>
</dbReference>
<dbReference type="InterPro" id="IPR013563">
    <property type="entry name" value="Oligopep_ABC_C"/>
</dbReference>
<dbReference type="Pfam" id="PF08352">
    <property type="entry name" value="oligo_HPY"/>
    <property type="match status" value="1"/>
</dbReference>
<evidence type="ECO:0000256" key="3">
    <source>
        <dbReference type="ARBA" id="ARBA00022840"/>
    </source>
</evidence>
<accession>A0A2U9ILK0</accession>
<evidence type="ECO:0000313" key="6">
    <source>
        <dbReference type="Proteomes" id="UP000248410"/>
    </source>
</evidence>
<keyword evidence="2" id="KW-0547">Nucleotide-binding</keyword>
<dbReference type="EMBL" id="CP029288">
    <property type="protein sequence ID" value="AWR96880.1"/>
    <property type="molecule type" value="Genomic_DNA"/>
</dbReference>
<dbReference type="SUPFAM" id="SSF52540">
    <property type="entry name" value="P-loop containing nucleoside triphosphate hydrolases"/>
    <property type="match status" value="1"/>
</dbReference>
<gene>
    <name evidence="5" type="ORF">DFR86_04450</name>
</gene>
<dbReference type="Proteomes" id="UP000248410">
    <property type="component" value="Chromosome"/>
</dbReference>
<dbReference type="CDD" id="cd03257">
    <property type="entry name" value="ABC_NikE_OppD_transporters"/>
    <property type="match status" value="1"/>
</dbReference>
<evidence type="ECO:0000313" key="5">
    <source>
        <dbReference type="EMBL" id="AWR96880.1"/>
    </source>
</evidence>
<dbReference type="PROSITE" id="PS50893">
    <property type="entry name" value="ABC_TRANSPORTER_2"/>
    <property type="match status" value="1"/>
</dbReference>
<evidence type="ECO:0000259" key="4">
    <source>
        <dbReference type="PROSITE" id="PS50893"/>
    </source>
</evidence>
<dbReference type="PROSITE" id="PS00211">
    <property type="entry name" value="ABC_TRANSPORTER_1"/>
    <property type="match status" value="1"/>
</dbReference>
<organism evidence="5 6">
    <name type="scientific">Acidianus sulfidivorans JP7</name>
    <dbReference type="NCBI Taxonomy" id="619593"/>
    <lineage>
        <taxon>Archaea</taxon>
        <taxon>Thermoproteota</taxon>
        <taxon>Thermoprotei</taxon>
        <taxon>Sulfolobales</taxon>
        <taxon>Sulfolobaceae</taxon>
        <taxon>Acidianus</taxon>
    </lineage>
</organism>
<keyword evidence="1" id="KW-0813">Transport</keyword>
<dbReference type="PANTHER" id="PTHR43067">
    <property type="entry name" value="OLIGOPEPTIDE/DIPEPTIDE ABC TRANSPORTER, ATPASE SUBUNIT"/>
    <property type="match status" value="1"/>
</dbReference>
<dbReference type="RefSeq" id="WP_110379770.1">
    <property type="nucleotide sequence ID" value="NZ_CP029288.2"/>
</dbReference>